<comment type="caution">
    <text evidence="1">The sequence shown here is derived from an EMBL/GenBank/DDBJ whole genome shotgun (WGS) entry which is preliminary data.</text>
</comment>
<name>X1LJL8_9ZZZZ</name>
<feature type="non-terminal residue" evidence="1">
    <location>
        <position position="1"/>
    </location>
</feature>
<dbReference type="AlphaFoldDB" id="X1LJL8"/>
<accession>X1LJL8</accession>
<proteinExistence type="predicted"/>
<gene>
    <name evidence="1" type="ORF">S06H3_31125</name>
</gene>
<protein>
    <submittedName>
        <fullName evidence="1">Uncharacterized protein</fullName>
    </submittedName>
</protein>
<sequence>LSNPSPTDDYVSPTSDVLLSEFQESQPGSYITWRARDFAGWPVLMAENVTAFEDADLIESATPEERIARELKTIFVNLSFPDKPSRSFIYIATRSSTPPYIPAEERFGPSLRQTRFYPDFFNIKKFVTHVMGRTLAAPIKQQQLSKIKQAIPTTVAPQVIAESEEKNLTKDLETAVKIAEESYSTLKSVDINIEHDPEIVGRSRIQFTLTVSGEPDLVLKDEFKFKENLYSTLDPQTCEQITTTYRWKN</sequence>
<evidence type="ECO:0000313" key="1">
    <source>
        <dbReference type="EMBL" id="GAI19562.1"/>
    </source>
</evidence>
<organism evidence="1">
    <name type="scientific">marine sediment metagenome</name>
    <dbReference type="NCBI Taxonomy" id="412755"/>
    <lineage>
        <taxon>unclassified sequences</taxon>
        <taxon>metagenomes</taxon>
        <taxon>ecological metagenomes</taxon>
    </lineage>
</organism>
<reference evidence="1" key="1">
    <citation type="journal article" date="2014" name="Front. Microbiol.">
        <title>High frequency of phylogenetically diverse reductive dehalogenase-homologous genes in deep subseafloor sedimentary metagenomes.</title>
        <authorList>
            <person name="Kawai M."/>
            <person name="Futagami T."/>
            <person name="Toyoda A."/>
            <person name="Takaki Y."/>
            <person name="Nishi S."/>
            <person name="Hori S."/>
            <person name="Arai W."/>
            <person name="Tsubouchi T."/>
            <person name="Morono Y."/>
            <person name="Uchiyama I."/>
            <person name="Ito T."/>
            <person name="Fujiyama A."/>
            <person name="Inagaki F."/>
            <person name="Takami H."/>
        </authorList>
    </citation>
    <scope>NUCLEOTIDE SEQUENCE</scope>
    <source>
        <strain evidence="1">Expedition CK06-06</strain>
    </source>
</reference>
<dbReference type="EMBL" id="BARV01018397">
    <property type="protein sequence ID" value="GAI19562.1"/>
    <property type="molecule type" value="Genomic_DNA"/>
</dbReference>